<gene>
    <name evidence="5" type="ORF">I8J30_14330</name>
</gene>
<proteinExistence type="predicted"/>
<dbReference type="Pfam" id="PF00753">
    <property type="entry name" value="Lactamase_B"/>
    <property type="match status" value="1"/>
</dbReference>
<accession>A0ABS5CEK2</accession>
<keyword evidence="6" id="KW-1185">Reference proteome</keyword>
<evidence type="ECO:0000256" key="1">
    <source>
        <dbReference type="ARBA" id="ARBA00034221"/>
    </source>
</evidence>
<evidence type="ECO:0000259" key="4">
    <source>
        <dbReference type="SMART" id="SM00849"/>
    </source>
</evidence>
<sequence length="220" mass="23815">MEKSGIKALQLNMPVNGNDFVVHAAIVWDEQELILVDTGIPGQVDVIREAMAKEGFNLADLTKIIITHQDRDHIGSLPELVELFEGRVEVLAHEVGVPYIAGEIPLLKSKTLVPPVKVDTFLNDGDLLPVAGGLQVIYTPGHSPDHIALYHSPSKTLVTGDSLTSNEGVLMPPAANFTPDWATAIESVKKFGRLDIASVITYHGGVCTENLQERLADIVK</sequence>
<dbReference type="PANTHER" id="PTHR42951:SF15">
    <property type="entry name" value="METALLO-BETA-LACTAMASE SUPERFAMILY PROTEIN"/>
    <property type="match status" value="1"/>
</dbReference>
<evidence type="ECO:0000256" key="2">
    <source>
        <dbReference type="ARBA" id="ARBA00034301"/>
    </source>
</evidence>
<comment type="caution">
    <text evidence="5">The sequence shown here is derived from an EMBL/GenBank/DDBJ whole genome shotgun (WGS) entry which is preliminary data.</text>
</comment>
<comment type="function">
    <text evidence="2">Counteracts the endogenous Pycsar antiviral defense system. Phosphodiesterase that enables metal-dependent hydrolysis of host cyclic nucleotide Pycsar defense signals such as cCMP and cUMP.</text>
</comment>
<name>A0ABS5CEK2_9BACL</name>
<dbReference type="CDD" id="cd07721">
    <property type="entry name" value="yflN-like_MBL-fold"/>
    <property type="match status" value="1"/>
</dbReference>
<evidence type="ECO:0000256" key="3">
    <source>
        <dbReference type="ARBA" id="ARBA00048505"/>
    </source>
</evidence>
<dbReference type="SUPFAM" id="SSF56281">
    <property type="entry name" value="Metallo-hydrolase/oxidoreductase"/>
    <property type="match status" value="1"/>
</dbReference>
<dbReference type="InterPro" id="IPR001279">
    <property type="entry name" value="Metallo-B-lactamas"/>
</dbReference>
<dbReference type="RefSeq" id="WP_210658730.1">
    <property type="nucleotide sequence ID" value="NZ_JAGKSP010000005.1"/>
</dbReference>
<evidence type="ECO:0000313" key="6">
    <source>
        <dbReference type="Proteomes" id="UP000673394"/>
    </source>
</evidence>
<feature type="domain" description="Metallo-beta-lactamase" evidence="4">
    <location>
        <begin position="21"/>
        <end position="203"/>
    </location>
</feature>
<protein>
    <submittedName>
        <fullName evidence="5">MBL fold metallo-hydrolase</fullName>
    </submittedName>
</protein>
<comment type="catalytic activity">
    <reaction evidence="3">
        <text>3',5'-cyclic UMP + H2O = UMP + H(+)</text>
        <dbReference type="Rhea" id="RHEA:70575"/>
        <dbReference type="ChEBI" id="CHEBI:15377"/>
        <dbReference type="ChEBI" id="CHEBI:15378"/>
        <dbReference type="ChEBI" id="CHEBI:57865"/>
        <dbReference type="ChEBI" id="CHEBI:184387"/>
    </reaction>
    <physiologicalReaction direction="left-to-right" evidence="3">
        <dbReference type="Rhea" id="RHEA:70576"/>
    </physiologicalReaction>
</comment>
<dbReference type="Gene3D" id="3.60.15.10">
    <property type="entry name" value="Ribonuclease Z/Hydroxyacylglutathione hydrolase-like"/>
    <property type="match status" value="1"/>
</dbReference>
<organism evidence="5 6">
    <name type="scientific">Paenibacillus lignilyticus</name>
    <dbReference type="NCBI Taxonomy" id="1172615"/>
    <lineage>
        <taxon>Bacteria</taxon>
        <taxon>Bacillati</taxon>
        <taxon>Bacillota</taxon>
        <taxon>Bacilli</taxon>
        <taxon>Bacillales</taxon>
        <taxon>Paenibacillaceae</taxon>
        <taxon>Paenibacillus</taxon>
    </lineage>
</organism>
<dbReference type="PANTHER" id="PTHR42951">
    <property type="entry name" value="METALLO-BETA-LACTAMASE DOMAIN-CONTAINING"/>
    <property type="match status" value="1"/>
</dbReference>
<reference evidence="5 6" key="1">
    <citation type="submission" date="2021-04" db="EMBL/GenBank/DDBJ databases">
        <title>Paenibacillus sp. DLE-14 whole genome sequence.</title>
        <authorList>
            <person name="Ham Y.J."/>
        </authorList>
    </citation>
    <scope>NUCLEOTIDE SEQUENCE [LARGE SCALE GENOMIC DNA]</scope>
    <source>
        <strain evidence="5 6">DLE-14</strain>
    </source>
</reference>
<comment type="catalytic activity">
    <reaction evidence="1">
        <text>3',5'-cyclic CMP + H2O = CMP + H(+)</text>
        <dbReference type="Rhea" id="RHEA:72675"/>
        <dbReference type="ChEBI" id="CHEBI:15377"/>
        <dbReference type="ChEBI" id="CHEBI:15378"/>
        <dbReference type="ChEBI" id="CHEBI:58003"/>
        <dbReference type="ChEBI" id="CHEBI:60377"/>
    </reaction>
    <physiologicalReaction direction="left-to-right" evidence="1">
        <dbReference type="Rhea" id="RHEA:72676"/>
    </physiologicalReaction>
</comment>
<dbReference type="InterPro" id="IPR036866">
    <property type="entry name" value="RibonucZ/Hydroxyglut_hydro"/>
</dbReference>
<dbReference type="SMART" id="SM00849">
    <property type="entry name" value="Lactamase_B"/>
    <property type="match status" value="1"/>
</dbReference>
<evidence type="ECO:0000313" key="5">
    <source>
        <dbReference type="EMBL" id="MBP3963890.1"/>
    </source>
</evidence>
<dbReference type="InterPro" id="IPR050855">
    <property type="entry name" value="NDM-1-like"/>
</dbReference>
<dbReference type="EMBL" id="JAGKSP010000005">
    <property type="protein sequence ID" value="MBP3963890.1"/>
    <property type="molecule type" value="Genomic_DNA"/>
</dbReference>
<dbReference type="Proteomes" id="UP000673394">
    <property type="component" value="Unassembled WGS sequence"/>
</dbReference>